<dbReference type="NCBIfam" id="TIGR01614">
    <property type="entry name" value="PME_inhib"/>
    <property type="match status" value="1"/>
</dbReference>
<dbReference type="Pfam" id="PF04043">
    <property type="entry name" value="PMEI"/>
    <property type="match status" value="1"/>
</dbReference>
<dbReference type="SMART" id="SM00856">
    <property type="entry name" value="PMEI"/>
    <property type="match status" value="1"/>
</dbReference>
<dbReference type="GO" id="GO:0004857">
    <property type="term" value="F:enzyme inhibitor activity"/>
    <property type="evidence" value="ECO:0007669"/>
    <property type="project" value="InterPro"/>
</dbReference>
<dbReference type="InterPro" id="IPR034087">
    <property type="entry name" value="C/VIF1"/>
</dbReference>
<evidence type="ECO:0000313" key="6">
    <source>
        <dbReference type="EMBL" id="KAF3456387.1"/>
    </source>
</evidence>
<dbReference type="Proteomes" id="UP000796880">
    <property type="component" value="Unassembled WGS sequence"/>
</dbReference>
<dbReference type="OrthoDB" id="1918674at2759"/>
<protein>
    <recommendedName>
        <fullName evidence="5">Pectinesterase inhibitor domain-containing protein</fullName>
    </recommendedName>
</protein>
<evidence type="ECO:0000256" key="2">
    <source>
        <dbReference type="ARBA" id="ARBA00023157"/>
    </source>
</evidence>
<dbReference type="Gene3D" id="1.20.140.40">
    <property type="entry name" value="Invertase/pectin methylesterase inhibitor family protein"/>
    <property type="match status" value="1"/>
</dbReference>
<feature type="signal peptide" evidence="4">
    <location>
        <begin position="1"/>
        <end position="26"/>
    </location>
</feature>
<evidence type="ECO:0000256" key="3">
    <source>
        <dbReference type="ARBA" id="ARBA00038471"/>
    </source>
</evidence>
<gene>
    <name evidence="6" type="ORF">FNV43_RR01037</name>
</gene>
<dbReference type="SUPFAM" id="SSF101148">
    <property type="entry name" value="Plant invertase/pectin methylesterase inhibitor"/>
    <property type="match status" value="1"/>
</dbReference>
<evidence type="ECO:0000256" key="4">
    <source>
        <dbReference type="SAM" id="SignalP"/>
    </source>
</evidence>
<keyword evidence="1 4" id="KW-0732">Signal</keyword>
<dbReference type="PANTHER" id="PTHR35357:SF17">
    <property type="entry name" value="PECTINESTERASE INHIBITOR 12"/>
    <property type="match status" value="1"/>
</dbReference>
<feature type="domain" description="Pectinesterase inhibitor" evidence="5">
    <location>
        <begin position="32"/>
        <end position="175"/>
    </location>
</feature>
<name>A0A8K0HP34_9ROSA</name>
<proteinExistence type="inferred from homology"/>
<dbReference type="EMBL" id="VOIH02000001">
    <property type="protein sequence ID" value="KAF3456387.1"/>
    <property type="molecule type" value="Genomic_DNA"/>
</dbReference>
<comment type="similarity">
    <text evidence="3">Belongs to the PMEI family.</text>
</comment>
<dbReference type="CDD" id="cd15796">
    <property type="entry name" value="CIF_like"/>
    <property type="match status" value="1"/>
</dbReference>
<sequence length="180" mass="19236">MKSFIAATFLIVHALLLSVSLPISQCRVVVQTDEHLIESTCRKTSSFGLCVSSLKSDPQSSKADVPGLGLIMVNVIKAKATKTLNHIRVLLKRGPGAVERRALISCVENYEAILKGDVPEAIEALTKGDYKFAEQGSNDAANEANTCEREFTAGTSPLTALNNNVHDVSAIAAAITRTLL</sequence>
<evidence type="ECO:0000313" key="7">
    <source>
        <dbReference type="Proteomes" id="UP000796880"/>
    </source>
</evidence>
<keyword evidence="2" id="KW-1015">Disulfide bond</keyword>
<reference evidence="6" key="1">
    <citation type="submission" date="2020-03" db="EMBL/GenBank/DDBJ databases">
        <title>A high-quality chromosome-level genome assembly of a woody plant with both climbing and erect habits, Rhamnella rubrinervis.</title>
        <authorList>
            <person name="Lu Z."/>
            <person name="Yang Y."/>
            <person name="Zhu X."/>
            <person name="Sun Y."/>
        </authorList>
    </citation>
    <scope>NUCLEOTIDE SEQUENCE</scope>
    <source>
        <strain evidence="6">BYM</strain>
        <tissue evidence="6">Leaf</tissue>
    </source>
</reference>
<accession>A0A8K0HP34</accession>
<dbReference type="PANTHER" id="PTHR35357">
    <property type="entry name" value="OS02G0537100 PROTEIN"/>
    <property type="match status" value="1"/>
</dbReference>
<dbReference type="InterPro" id="IPR035513">
    <property type="entry name" value="Invertase/methylesterase_inhib"/>
</dbReference>
<evidence type="ECO:0000259" key="5">
    <source>
        <dbReference type="SMART" id="SM00856"/>
    </source>
</evidence>
<dbReference type="FunFam" id="1.20.140.40:FF:000009">
    <property type="entry name" value="Invertase/pectin methylesterase inhibitor family protein"/>
    <property type="match status" value="1"/>
</dbReference>
<keyword evidence="7" id="KW-1185">Reference proteome</keyword>
<organism evidence="6 7">
    <name type="scientific">Rhamnella rubrinervis</name>
    <dbReference type="NCBI Taxonomy" id="2594499"/>
    <lineage>
        <taxon>Eukaryota</taxon>
        <taxon>Viridiplantae</taxon>
        <taxon>Streptophyta</taxon>
        <taxon>Embryophyta</taxon>
        <taxon>Tracheophyta</taxon>
        <taxon>Spermatophyta</taxon>
        <taxon>Magnoliopsida</taxon>
        <taxon>eudicotyledons</taxon>
        <taxon>Gunneridae</taxon>
        <taxon>Pentapetalae</taxon>
        <taxon>rosids</taxon>
        <taxon>fabids</taxon>
        <taxon>Rosales</taxon>
        <taxon>Rhamnaceae</taxon>
        <taxon>rhamnoid group</taxon>
        <taxon>Rhamneae</taxon>
        <taxon>Rhamnella</taxon>
    </lineage>
</organism>
<evidence type="ECO:0000256" key="1">
    <source>
        <dbReference type="ARBA" id="ARBA00022729"/>
    </source>
</evidence>
<comment type="caution">
    <text evidence="6">The sequence shown here is derived from an EMBL/GenBank/DDBJ whole genome shotgun (WGS) entry which is preliminary data.</text>
</comment>
<dbReference type="InterPro" id="IPR006501">
    <property type="entry name" value="Pectinesterase_inhib_dom"/>
</dbReference>
<feature type="chain" id="PRO_5035462013" description="Pectinesterase inhibitor domain-containing protein" evidence="4">
    <location>
        <begin position="27"/>
        <end position="180"/>
    </location>
</feature>
<dbReference type="AlphaFoldDB" id="A0A8K0HP34"/>